<gene>
    <name evidence="5" type="primary">ylqF</name>
    <name evidence="5" type="ORF">V2E24_02165</name>
</gene>
<evidence type="ECO:0000259" key="4">
    <source>
        <dbReference type="Pfam" id="PF01926"/>
    </source>
</evidence>
<evidence type="ECO:0000256" key="2">
    <source>
        <dbReference type="ARBA" id="ARBA00023134"/>
    </source>
</evidence>
<comment type="function">
    <text evidence="3">Required for a late step of 50S ribosomal subunit assembly. Has GTPase activity.</text>
</comment>
<keyword evidence="2 3" id="KW-0342">GTP-binding</keyword>
<evidence type="ECO:0000313" key="5">
    <source>
        <dbReference type="EMBL" id="MEE3928373.1"/>
    </source>
</evidence>
<keyword evidence="3" id="KW-0963">Cytoplasm</keyword>
<dbReference type="Gene3D" id="3.40.50.300">
    <property type="entry name" value="P-loop containing nucleotide triphosphate hydrolases"/>
    <property type="match status" value="1"/>
</dbReference>
<dbReference type="Proteomes" id="UP001344817">
    <property type="component" value="Unassembled WGS sequence"/>
</dbReference>
<sequence>MAKATKEIKQMATLCDVFIVVLDARCPISSYNEDFDLISPNKPRLFVITKSDLMDASKKERINKRFGSSNILWLDLRKAKSRNLILNKLKSLMKDKIQKNREKGIINTKIKSFVLGVPNAGKSTLINLMAQNSKLKVADYPGVTRNVQWVNVDNTYLFLDTPGILLPKFDDQEVAVKLATIGSIKTDIFPLFFMAKNIYLLISKYYPDKIEQLGTLACEDEVQAYNQLVTLAINKNFKINNKPDLNKVCAWFINWAKKLTGVTYD</sequence>
<dbReference type="InterPro" id="IPR016478">
    <property type="entry name" value="GTPase_MTG1"/>
</dbReference>
<dbReference type="InterPro" id="IPR019991">
    <property type="entry name" value="GTP-bd_ribosome_bgen"/>
</dbReference>
<evidence type="ECO:0000256" key="1">
    <source>
        <dbReference type="ARBA" id="ARBA00022741"/>
    </source>
</evidence>
<dbReference type="CDD" id="cd01856">
    <property type="entry name" value="YlqF"/>
    <property type="match status" value="1"/>
</dbReference>
<keyword evidence="1 3" id="KW-0547">Nucleotide-binding</keyword>
<organism evidence="5 6">
    <name type="scientific">Mycoplasmopsis ciconiae</name>
    <dbReference type="NCBI Taxonomy" id="561067"/>
    <lineage>
        <taxon>Bacteria</taxon>
        <taxon>Bacillati</taxon>
        <taxon>Mycoplasmatota</taxon>
        <taxon>Mycoplasmoidales</taxon>
        <taxon>Metamycoplasmataceae</taxon>
        <taxon>Mycoplasmopsis</taxon>
    </lineage>
</organism>
<dbReference type="EMBL" id="JAZDWZ010000006">
    <property type="protein sequence ID" value="MEE3928373.1"/>
    <property type="molecule type" value="Genomic_DNA"/>
</dbReference>
<dbReference type="InterPro" id="IPR027417">
    <property type="entry name" value="P-loop_NTPase"/>
</dbReference>
<dbReference type="NCBIfam" id="TIGR03596">
    <property type="entry name" value="GTPase_YlqF"/>
    <property type="match status" value="1"/>
</dbReference>
<dbReference type="Gene3D" id="1.10.1580.10">
    <property type="match status" value="1"/>
</dbReference>
<dbReference type="SUPFAM" id="SSF52540">
    <property type="entry name" value="P-loop containing nucleoside triphosphate hydrolases"/>
    <property type="match status" value="1"/>
</dbReference>
<comment type="subcellular location">
    <subcellularLocation>
        <location evidence="3">Cytoplasm</location>
    </subcellularLocation>
</comment>
<evidence type="ECO:0000256" key="3">
    <source>
        <dbReference type="PIRNR" id="PIRNR006230"/>
    </source>
</evidence>
<dbReference type="PIRSF" id="PIRSF006230">
    <property type="entry name" value="MG442"/>
    <property type="match status" value="1"/>
</dbReference>
<dbReference type="PANTHER" id="PTHR45782">
    <property type="entry name" value="MITOCHONDRIAL RIBOSOME-ASSOCIATED GTPASE 1"/>
    <property type="match status" value="1"/>
</dbReference>
<feature type="domain" description="G" evidence="4">
    <location>
        <begin position="114"/>
        <end position="188"/>
    </location>
</feature>
<keyword evidence="6" id="KW-1185">Reference proteome</keyword>
<dbReference type="InterPro" id="IPR023179">
    <property type="entry name" value="GTP-bd_ortho_bundle_sf"/>
</dbReference>
<comment type="caution">
    <text evidence="5">The sequence shown here is derived from an EMBL/GenBank/DDBJ whole genome shotgun (WGS) entry which is preliminary data.</text>
</comment>
<proteinExistence type="inferred from homology"/>
<dbReference type="InterPro" id="IPR006073">
    <property type="entry name" value="GTP-bd"/>
</dbReference>
<reference evidence="5" key="1">
    <citation type="submission" date="2024-01" db="EMBL/GenBank/DDBJ databases">
        <title>Genome sequence of Mycoplasma ciconiae type strain DSM 25251.</title>
        <authorList>
            <person name="Spergser J."/>
        </authorList>
    </citation>
    <scope>NUCLEOTIDE SEQUENCE [LARGE SCALE GENOMIC DNA]</scope>
    <source>
        <strain evidence="5">DSM 25251</strain>
    </source>
</reference>
<protein>
    <recommendedName>
        <fullName evidence="3">Ribosome biogenesis GTPase A</fullName>
    </recommendedName>
</protein>
<evidence type="ECO:0000313" key="6">
    <source>
        <dbReference type="Proteomes" id="UP001344817"/>
    </source>
</evidence>
<name>A0ABU7MM75_9BACT</name>
<accession>A0ABU7MM75</accession>
<comment type="similarity">
    <text evidence="3">Belongs to the TRAFAC class YlqF/YawG GTPase family. MTG1 subfamily.</text>
</comment>
<dbReference type="PANTHER" id="PTHR45782:SF4">
    <property type="entry name" value="MITOCHONDRIAL RIBOSOME-ASSOCIATED GTPASE 1"/>
    <property type="match status" value="1"/>
</dbReference>
<dbReference type="Pfam" id="PF01926">
    <property type="entry name" value="MMR_HSR1"/>
    <property type="match status" value="1"/>
</dbReference>